<dbReference type="EMBL" id="OIVN01001541">
    <property type="protein sequence ID" value="SPC95115.1"/>
    <property type="molecule type" value="Genomic_DNA"/>
</dbReference>
<dbReference type="SUPFAM" id="SSF56672">
    <property type="entry name" value="DNA/RNA polymerases"/>
    <property type="match status" value="1"/>
</dbReference>
<proteinExistence type="predicted"/>
<dbReference type="PROSITE" id="PS50878">
    <property type="entry name" value="RT_POL"/>
    <property type="match status" value="1"/>
</dbReference>
<dbReference type="InterPro" id="IPR005135">
    <property type="entry name" value="Endo/exonuclease/phosphatase"/>
</dbReference>
<protein>
    <recommendedName>
        <fullName evidence="2">Reverse transcriptase domain-containing protein</fullName>
    </recommendedName>
</protein>
<sequence>MSSLLPPPPPPASSPTTLPPIPFTYQHIPTPNPPWTFMTLAYQQPSLPYSLPQLQPQVHNHPNSHYYNQHNQHSNQPSYNLRLTPSVSSHCHSYINPVTNNQSQNSQRFVEISTYHGGAQRGHLRVPEGRRRAGWLRFADELYFYFLAKSEPEVAAPVGSGKVPETDMGLRPIRNGRNLNSKEESRKSRVRFDSAKFARRITHRELRSEVKGHELSGRVLMAETEPRPTRKWVFKWDPLGLTSPCYPFSVASPDKAVDFEKGEIDKEISGSEADDVASEYSREKDDDVRNIPAEALESDPRRSLSTAMVRVGLAVEDLDLDSGEASDKQELVIFSDTTLLLQSQVPSLKMLDMPECGEEPLSPLTCEPLAIIKPSAQDGANMGSILVTEQARSKWLKLLSWNVRGLNDPKKREVLKNWLRKWKVDVVCLQETKLDKVDWKVIQSIWGNQYAGWAVLNAEHTAGGVLLLWDKRVLELIDSKGRDDVRTDLWDELVAVRFQWPIPWCVFGDFNVVRFPNERRGCTRVSSSMEEFSDFIDGQTLVDLPLKGGKYTWCNGSANPSMSRIDRVLVSSDWEEHYPDVVQKLMPRPISDHNPLLLEAGGMARRKSSFKFENMWLKAPGFVDKVFGDVGVRRQHLECELEALDLKESLTSLSDEERIRREDCKLELEKVAQLEEVSWRKKSRVLWLQEGDNNTKFFHKMANSHRRYNYMERVEVNGVVYDDNSAIRAKVVQFYKSLYQEHESWRPTVVKDLQGDKAPGPDGFTMAFFQKCWLVIEEDVMWFFRRGLYSLLKGVLDSLILESQNAFVGGRKILDSVLIANECLDSRLKSHVPGVICKLDIEKAYDHVDWKCLLHLLERMGFGVRWRRWIEVCISSVQFSVLVNGSPEGYFTSSRGLRQGDPLSPLLFLLVMEILSRMLKKVESEGLIQGFSAGGNANSGLRISHLLYADDTILFCDANMTQMLYIRMVLTCFEAATGLQVNMAKSEMVPVSEIQDISVLAESLCCRIGVLPLSYLGMPLGASYKATAVWNPILEKMERRLSGWQKLYLSKGGRLTLLKSTLSSLPTYFLSLFTIPISVANKLEKLQRDFLWGGMGNNLKHHLVGWDKVCVPKVKGGLGVRSLVLFNKALLGKWLWRFGLEENNLWRRVLVEKFGVELGGWRTKPIRGAYGCGLWKAIMAGWDDYFQHVEFVIGQGNRVSFWKDKWCGDTALMDRFPLLFNCSSNREVTIETVLNRSDSGGVGSWDISFTQGFNDWEVEMVVEFFQLLSSYAVPSMAPDGLKWKCNKAGVFDSRSFYAVLNVRPGVVFLWKMIWKRLYNGGMVLHVYEGWRDGGPLAASLYCSSGSMELCLPSFSCPVGPPEECAGCFIWLVELVRKTSLSHLEFGPSLSNVDGVV</sequence>
<feature type="region of interest" description="Disordered" evidence="1">
    <location>
        <begin position="267"/>
        <end position="287"/>
    </location>
</feature>
<dbReference type="Pfam" id="PF00078">
    <property type="entry name" value="RVT_1"/>
    <property type="match status" value="1"/>
</dbReference>
<dbReference type="CDD" id="cd01650">
    <property type="entry name" value="RT_nLTR_like"/>
    <property type="match status" value="1"/>
</dbReference>
<feature type="domain" description="Reverse transcriptase" evidence="2">
    <location>
        <begin position="669"/>
        <end position="1020"/>
    </location>
</feature>
<name>A0A2N9G6K8_FAGSY</name>
<dbReference type="InterPro" id="IPR000477">
    <property type="entry name" value="RT_dom"/>
</dbReference>
<dbReference type="PANTHER" id="PTHR33116:SF78">
    <property type="entry name" value="OS12G0587133 PROTEIN"/>
    <property type="match status" value="1"/>
</dbReference>
<evidence type="ECO:0000259" key="2">
    <source>
        <dbReference type="PROSITE" id="PS50878"/>
    </source>
</evidence>
<dbReference type="Pfam" id="PF03372">
    <property type="entry name" value="Exo_endo_phos"/>
    <property type="match status" value="1"/>
</dbReference>
<dbReference type="Gene3D" id="3.60.10.10">
    <property type="entry name" value="Endonuclease/exonuclease/phosphatase"/>
    <property type="match status" value="1"/>
</dbReference>
<dbReference type="InterPro" id="IPR043502">
    <property type="entry name" value="DNA/RNA_pol_sf"/>
</dbReference>
<feature type="region of interest" description="Disordered" evidence="1">
    <location>
        <begin position="1"/>
        <end position="23"/>
    </location>
</feature>
<accession>A0A2N9G6K8</accession>
<feature type="compositionally biased region" description="Pro residues" evidence="1">
    <location>
        <begin position="1"/>
        <end position="22"/>
    </location>
</feature>
<dbReference type="InterPro" id="IPR036691">
    <property type="entry name" value="Endo/exonu/phosph_ase_sf"/>
</dbReference>
<reference evidence="3" key="1">
    <citation type="submission" date="2018-02" db="EMBL/GenBank/DDBJ databases">
        <authorList>
            <person name="Cohen D.B."/>
            <person name="Kent A.D."/>
        </authorList>
    </citation>
    <scope>NUCLEOTIDE SEQUENCE</scope>
</reference>
<dbReference type="SUPFAM" id="SSF56219">
    <property type="entry name" value="DNase I-like"/>
    <property type="match status" value="1"/>
</dbReference>
<feature type="region of interest" description="Disordered" evidence="1">
    <location>
        <begin position="166"/>
        <end position="185"/>
    </location>
</feature>
<evidence type="ECO:0000256" key="1">
    <source>
        <dbReference type="SAM" id="MobiDB-lite"/>
    </source>
</evidence>
<evidence type="ECO:0000313" key="3">
    <source>
        <dbReference type="EMBL" id="SPC95115.1"/>
    </source>
</evidence>
<dbReference type="PANTHER" id="PTHR33116">
    <property type="entry name" value="REVERSE TRANSCRIPTASE ZINC-BINDING DOMAIN-CONTAINING PROTEIN-RELATED-RELATED"/>
    <property type="match status" value="1"/>
</dbReference>
<organism evidence="3">
    <name type="scientific">Fagus sylvatica</name>
    <name type="common">Beechnut</name>
    <dbReference type="NCBI Taxonomy" id="28930"/>
    <lineage>
        <taxon>Eukaryota</taxon>
        <taxon>Viridiplantae</taxon>
        <taxon>Streptophyta</taxon>
        <taxon>Embryophyta</taxon>
        <taxon>Tracheophyta</taxon>
        <taxon>Spermatophyta</taxon>
        <taxon>Magnoliopsida</taxon>
        <taxon>eudicotyledons</taxon>
        <taxon>Gunneridae</taxon>
        <taxon>Pentapetalae</taxon>
        <taxon>rosids</taxon>
        <taxon>fabids</taxon>
        <taxon>Fagales</taxon>
        <taxon>Fagaceae</taxon>
        <taxon>Fagus</taxon>
    </lineage>
</organism>
<gene>
    <name evidence="3" type="ORF">FSB_LOCUS22997</name>
</gene>
<dbReference type="GO" id="GO:0003824">
    <property type="term" value="F:catalytic activity"/>
    <property type="evidence" value="ECO:0007669"/>
    <property type="project" value="InterPro"/>
</dbReference>